<dbReference type="InParanoid" id="A0A672LXX0"/>
<dbReference type="AlphaFoldDB" id="A0A672LXX0"/>
<sequence length="77" mass="9111">MHAGASRLLNHYMSIEINQNRTMNDRELDLTEAQKATKSKYPPITKKYECKWIPMHSRNILFFLIIFLNSFITCVSF</sequence>
<proteinExistence type="predicted"/>
<name>A0A672LXX0_SINGR</name>
<keyword evidence="1" id="KW-1133">Transmembrane helix</keyword>
<evidence type="ECO:0000313" key="2">
    <source>
        <dbReference type="Ensembl" id="ENSSGRP00000027633.1"/>
    </source>
</evidence>
<keyword evidence="1" id="KW-0812">Transmembrane</keyword>
<organism evidence="2 3">
    <name type="scientific">Sinocyclocheilus grahami</name>
    <name type="common">Dianchi golden-line fish</name>
    <name type="synonym">Barbus grahami</name>
    <dbReference type="NCBI Taxonomy" id="75366"/>
    <lineage>
        <taxon>Eukaryota</taxon>
        <taxon>Metazoa</taxon>
        <taxon>Chordata</taxon>
        <taxon>Craniata</taxon>
        <taxon>Vertebrata</taxon>
        <taxon>Euteleostomi</taxon>
        <taxon>Actinopterygii</taxon>
        <taxon>Neopterygii</taxon>
        <taxon>Teleostei</taxon>
        <taxon>Ostariophysi</taxon>
        <taxon>Cypriniformes</taxon>
        <taxon>Cyprinidae</taxon>
        <taxon>Cyprininae</taxon>
        <taxon>Sinocyclocheilus</taxon>
    </lineage>
</organism>
<keyword evidence="3" id="KW-1185">Reference proteome</keyword>
<protein>
    <submittedName>
        <fullName evidence="2">Uncharacterized protein</fullName>
    </submittedName>
</protein>
<evidence type="ECO:0000256" key="1">
    <source>
        <dbReference type="SAM" id="Phobius"/>
    </source>
</evidence>
<accession>A0A672LXX0</accession>
<dbReference type="Ensembl" id="ENSSGRT00000029725.1">
    <property type="protein sequence ID" value="ENSSGRP00000027633.1"/>
    <property type="gene ID" value="ENSSGRG00000015831.1"/>
</dbReference>
<reference evidence="2" key="2">
    <citation type="submission" date="2025-09" db="UniProtKB">
        <authorList>
            <consortium name="Ensembl"/>
        </authorList>
    </citation>
    <scope>IDENTIFICATION</scope>
</reference>
<keyword evidence="1" id="KW-0472">Membrane</keyword>
<evidence type="ECO:0000313" key="3">
    <source>
        <dbReference type="Proteomes" id="UP000472262"/>
    </source>
</evidence>
<feature type="transmembrane region" description="Helical" evidence="1">
    <location>
        <begin position="60"/>
        <end position="76"/>
    </location>
</feature>
<reference evidence="2" key="1">
    <citation type="submission" date="2025-08" db="UniProtKB">
        <authorList>
            <consortium name="Ensembl"/>
        </authorList>
    </citation>
    <scope>IDENTIFICATION</scope>
</reference>
<dbReference type="Proteomes" id="UP000472262">
    <property type="component" value="Unassembled WGS sequence"/>
</dbReference>